<dbReference type="InterPro" id="IPR036390">
    <property type="entry name" value="WH_DNA-bd_sf"/>
</dbReference>
<evidence type="ECO:0000256" key="1">
    <source>
        <dbReference type="ARBA" id="ARBA00023015"/>
    </source>
</evidence>
<feature type="domain" description="HTH gntR-type" evidence="4">
    <location>
        <begin position="13"/>
        <end position="81"/>
    </location>
</feature>
<evidence type="ECO:0000259" key="4">
    <source>
        <dbReference type="PROSITE" id="PS50949"/>
    </source>
</evidence>
<evidence type="ECO:0000313" key="6">
    <source>
        <dbReference type="Proteomes" id="UP000533724"/>
    </source>
</evidence>
<dbReference type="GO" id="GO:0003677">
    <property type="term" value="F:DNA binding"/>
    <property type="evidence" value="ECO:0007669"/>
    <property type="project" value="UniProtKB-KW"/>
</dbReference>
<reference evidence="5 6" key="1">
    <citation type="submission" date="2020-08" db="EMBL/GenBank/DDBJ databases">
        <title>Genomic Encyclopedia of Type Strains, Phase IV (KMG-V): Genome sequencing to study the core and pangenomes of soil and plant-associated prokaryotes.</title>
        <authorList>
            <person name="Whitman W."/>
        </authorList>
    </citation>
    <scope>NUCLEOTIDE SEQUENCE [LARGE SCALE GENOMIC DNA]</scope>
    <source>
        <strain evidence="5 6">SEMIA 414</strain>
    </source>
</reference>
<comment type="caution">
    <text evidence="5">The sequence shown here is derived from an EMBL/GenBank/DDBJ whole genome shotgun (WGS) entry which is preliminary data.</text>
</comment>
<dbReference type="InterPro" id="IPR050679">
    <property type="entry name" value="Bact_HTH_transcr_reg"/>
</dbReference>
<proteinExistence type="predicted"/>
<keyword evidence="3" id="KW-0804">Transcription</keyword>
<dbReference type="PANTHER" id="PTHR44846">
    <property type="entry name" value="MANNOSYL-D-GLYCERATE TRANSPORT/METABOLISM SYSTEM REPRESSOR MNGR-RELATED"/>
    <property type="match status" value="1"/>
</dbReference>
<dbReference type="GO" id="GO:0045892">
    <property type="term" value="P:negative regulation of DNA-templated transcription"/>
    <property type="evidence" value="ECO:0007669"/>
    <property type="project" value="TreeGrafter"/>
</dbReference>
<dbReference type="InterPro" id="IPR000524">
    <property type="entry name" value="Tscrpt_reg_HTH_GntR"/>
</dbReference>
<name>A0A7W6XZ52_9HYPH</name>
<dbReference type="Gene3D" id="1.10.10.10">
    <property type="entry name" value="Winged helix-like DNA-binding domain superfamily/Winged helix DNA-binding domain"/>
    <property type="match status" value="1"/>
</dbReference>
<sequence length="122" mass="13408">MLPGWGIDIKGAGPLYHRLRLALEKAILSGKLKEGDVLYPERDLAEHVRVSRVTVRKAIDHLVQEGFLVRRRGSGTFVAGSAVRADRPPLCANSLTGDISFVDRTRKSSASGAARLIPHQRR</sequence>
<organism evidence="5 6">
    <name type="scientific">Rhizobium esperanzae</name>
    <dbReference type="NCBI Taxonomy" id="1967781"/>
    <lineage>
        <taxon>Bacteria</taxon>
        <taxon>Pseudomonadati</taxon>
        <taxon>Pseudomonadota</taxon>
        <taxon>Alphaproteobacteria</taxon>
        <taxon>Hyphomicrobiales</taxon>
        <taxon>Rhizobiaceae</taxon>
        <taxon>Rhizobium/Agrobacterium group</taxon>
        <taxon>Rhizobium</taxon>
    </lineage>
</organism>
<gene>
    <name evidence="5" type="ORF">GGE15_004733</name>
</gene>
<dbReference type="AlphaFoldDB" id="A0A7W6XZ52"/>
<dbReference type="PANTHER" id="PTHR44846:SF1">
    <property type="entry name" value="MANNOSYL-D-GLYCERATE TRANSPORT_METABOLISM SYSTEM REPRESSOR MNGR-RELATED"/>
    <property type="match status" value="1"/>
</dbReference>
<dbReference type="CDD" id="cd07377">
    <property type="entry name" value="WHTH_GntR"/>
    <property type="match status" value="1"/>
</dbReference>
<dbReference type="Pfam" id="PF00392">
    <property type="entry name" value="GntR"/>
    <property type="match status" value="1"/>
</dbReference>
<dbReference type="InterPro" id="IPR036388">
    <property type="entry name" value="WH-like_DNA-bd_sf"/>
</dbReference>
<dbReference type="PROSITE" id="PS50949">
    <property type="entry name" value="HTH_GNTR"/>
    <property type="match status" value="1"/>
</dbReference>
<keyword evidence="2 5" id="KW-0238">DNA-binding</keyword>
<dbReference type="SMART" id="SM00345">
    <property type="entry name" value="HTH_GNTR"/>
    <property type="match status" value="1"/>
</dbReference>
<dbReference type="PRINTS" id="PR00035">
    <property type="entry name" value="HTHGNTR"/>
</dbReference>
<dbReference type="GO" id="GO:0003700">
    <property type="term" value="F:DNA-binding transcription factor activity"/>
    <property type="evidence" value="ECO:0007669"/>
    <property type="project" value="InterPro"/>
</dbReference>
<accession>A0A7W6XZ52</accession>
<protein>
    <submittedName>
        <fullName evidence="5">DNA-binding GntR family transcriptional regulator</fullName>
    </submittedName>
</protein>
<dbReference type="Proteomes" id="UP000533724">
    <property type="component" value="Unassembled WGS sequence"/>
</dbReference>
<dbReference type="EMBL" id="JACIHI010000012">
    <property type="protein sequence ID" value="MBB4441444.1"/>
    <property type="molecule type" value="Genomic_DNA"/>
</dbReference>
<evidence type="ECO:0000256" key="3">
    <source>
        <dbReference type="ARBA" id="ARBA00023163"/>
    </source>
</evidence>
<dbReference type="SUPFAM" id="SSF46785">
    <property type="entry name" value="Winged helix' DNA-binding domain"/>
    <property type="match status" value="1"/>
</dbReference>
<evidence type="ECO:0000313" key="5">
    <source>
        <dbReference type="EMBL" id="MBB4441444.1"/>
    </source>
</evidence>
<keyword evidence="1" id="KW-0805">Transcription regulation</keyword>
<evidence type="ECO:0000256" key="2">
    <source>
        <dbReference type="ARBA" id="ARBA00023125"/>
    </source>
</evidence>